<accession>A0A1F5L0R8</accession>
<feature type="compositionally biased region" description="Basic and acidic residues" evidence="1">
    <location>
        <begin position="114"/>
        <end position="123"/>
    </location>
</feature>
<feature type="region of interest" description="Disordered" evidence="1">
    <location>
        <begin position="99"/>
        <end position="123"/>
    </location>
</feature>
<dbReference type="AlphaFoldDB" id="A0A1F5L0R8"/>
<gene>
    <name evidence="2" type="ORF">PENARI_c160G11955</name>
</gene>
<name>A0A1F5L0R8_PENAI</name>
<dbReference type="GeneID" id="34582783"/>
<dbReference type="RefSeq" id="XP_022482095.1">
    <property type="nucleotide sequence ID" value="XM_022638049.1"/>
</dbReference>
<proteinExistence type="predicted"/>
<comment type="caution">
    <text evidence="2">The sequence shown here is derived from an EMBL/GenBank/DDBJ whole genome shotgun (WGS) entry which is preliminary data.</text>
</comment>
<reference evidence="2 3" key="1">
    <citation type="journal article" date="2016" name="Sci. Rep.">
        <title>Penicillium arizonense, a new, genome sequenced fungal species, reveals a high chemical diversity in secreted metabolites.</title>
        <authorList>
            <person name="Grijseels S."/>
            <person name="Nielsen J.C."/>
            <person name="Randelovic M."/>
            <person name="Nielsen J."/>
            <person name="Nielsen K.F."/>
            <person name="Workman M."/>
            <person name="Frisvad J.C."/>
        </authorList>
    </citation>
    <scope>NUCLEOTIDE SEQUENCE [LARGE SCALE GENOMIC DNA]</scope>
    <source>
        <strain evidence="2 3">CBS 141311</strain>
    </source>
</reference>
<dbReference type="Proteomes" id="UP000177622">
    <property type="component" value="Unassembled WGS sequence"/>
</dbReference>
<organism evidence="2 3">
    <name type="scientific">Penicillium arizonense</name>
    <dbReference type="NCBI Taxonomy" id="1835702"/>
    <lineage>
        <taxon>Eukaryota</taxon>
        <taxon>Fungi</taxon>
        <taxon>Dikarya</taxon>
        <taxon>Ascomycota</taxon>
        <taxon>Pezizomycotina</taxon>
        <taxon>Eurotiomycetes</taxon>
        <taxon>Eurotiomycetidae</taxon>
        <taxon>Eurotiales</taxon>
        <taxon>Aspergillaceae</taxon>
        <taxon>Penicillium</taxon>
    </lineage>
</organism>
<dbReference type="EMBL" id="LXJU01000160">
    <property type="protein sequence ID" value="OGE46627.1"/>
    <property type="molecule type" value="Genomic_DNA"/>
</dbReference>
<feature type="compositionally biased region" description="Basic and acidic residues" evidence="1">
    <location>
        <begin position="28"/>
        <end position="47"/>
    </location>
</feature>
<feature type="region of interest" description="Disordered" evidence="1">
    <location>
        <begin position="1"/>
        <end position="47"/>
    </location>
</feature>
<keyword evidence="3" id="KW-1185">Reference proteome</keyword>
<feature type="compositionally biased region" description="Polar residues" evidence="1">
    <location>
        <begin position="102"/>
        <end position="113"/>
    </location>
</feature>
<dbReference type="OrthoDB" id="4323916at2759"/>
<evidence type="ECO:0000313" key="2">
    <source>
        <dbReference type="EMBL" id="OGE46627.1"/>
    </source>
</evidence>
<sequence length="170" mass="19037">MDAPRNVPDQNNEGGHQPTGLPIQVDKGQPKDASDPKPRQLETDQKETLTIERFQPILATLANLERDDPKLAFQAARSVGLYRRLCASCVPRHLSGEDVDQKSQFSKEASINPSKEKNGSQLPHDEQRLRLLSFEQALESSWERMTVVLNGWNQCSKSSLGMLVDVKTTE</sequence>
<evidence type="ECO:0000256" key="1">
    <source>
        <dbReference type="SAM" id="MobiDB-lite"/>
    </source>
</evidence>
<evidence type="ECO:0000313" key="3">
    <source>
        <dbReference type="Proteomes" id="UP000177622"/>
    </source>
</evidence>
<protein>
    <submittedName>
        <fullName evidence="2">Uncharacterized protein</fullName>
    </submittedName>
</protein>